<organism evidence="11 12">
    <name type="scientific">Zasmidium cellare</name>
    <name type="common">Wine cellar mold</name>
    <name type="synonym">Racodium cellare</name>
    <dbReference type="NCBI Taxonomy" id="395010"/>
    <lineage>
        <taxon>Eukaryota</taxon>
        <taxon>Fungi</taxon>
        <taxon>Dikarya</taxon>
        <taxon>Ascomycota</taxon>
        <taxon>Pezizomycotina</taxon>
        <taxon>Dothideomycetes</taxon>
        <taxon>Dothideomycetidae</taxon>
        <taxon>Mycosphaerellales</taxon>
        <taxon>Mycosphaerellaceae</taxon>
        <taxon>Zasmidium</taxon>
    </lineage>
</organism>
<dbReference type="Proteomes" id="UP001305779">
    <property type="component" value="Unassembled WGS sequence"/>
</dbReference>
<evidence type="ECO:0000256" key="8">
    <source>
        <dbReference type="SAM" id="MobiDB-lite"/>
    </source>
</evidence>
<gene>
    <name evidence="11" type="ORF">PRZ48_010056</name>
</gene>
<feature type="transmembrane region" description="Helical" evidence="9">
    <location>
        <begin position="73"/>
        <end position="93"/>
    </location>
</feature>
<evidence type="ECO:0000256" key="3">
    <source>
        <dbReference type="ARBA" id="ARBA00007282"/>
    </source>
</evidence>
<feature type="transmembrane region" description="Helical" evidence="9">
    <location>
        <begin position="290"/>
        <end position="309"/>
    </location>
</feature>
<evidence type="ECO:0000256" key="6">
    <source>
        <dbReference type="ARBA" id="ARBA00022989"/>
    </source>
</evidence>
<keyword evidence="7 9" id="KW-0472">Membrane</keyword>
<feature type="transmembrane region" description="Helical" evidence="9">
    <location>
        <begin position="41"/>
        <end position="61"/>
    </location>
</feature>
<reference evidence="11 12" key="1">
    <citation type="journal article" date="2023" name="G3 (Bethesda)">
        <title>A chromosome-level genome assembly of Zasmidium syzygii isolated from banana leaves.</title>
        <authorList>
            <person name="van Westerhoven A.C."/>
            <person name="Mehrabi R."/>
            <person name="Talebi R."/>
            <person name="Steentjes M.B.F."/>
            <person name="Corcolon B."/>
            <person name="Chong P.A."/>
            <person name="Kema G.H.J."/>
            <person name="Seidl M.F."/>
        </authorList>
    </citation>
    <scope>NUCLEOTIDE SEQUENCE [LARGE SCALE GENOMIC DNA]</scope>
    <source>
        <strain evidence="11 12">P124</strain>
    </source>
</reference>
<evidence type="ECO:0000313" key="12">
    <source>
        <dbReference type="Proteomes" id="UP001305779"/>
    </source>
</evidence>
<dbReference type="PANTHER" id="PTHR31595:SF57">
    <property type="entry name" value="OS04G0481900 PROTEIN"/>
    <property type="match status" value="1"/>
</dbReference>
<comment type="similarity">
    <text evidence="3">Belongs to the wax synthase family.</text>
</comment>
<evidence type="ECO:0000256" key="9">
    <source>
        <dbReference type="SAM" id="Phobius"/>
    </source>
</evidence>
<keyword evidence="6 9" id="KW-1133">Transmembrane helix</keyword>
<feature type="transmembrane region" description="Helical" evidence="9">
    <location>
        <begin position="334"/>
        <end position="358"/>
    </location>
</feature>
<feature type="domain" description="Wax synthase" evidence="10">
    <location>
        <begin position="374"/>
        <end position="450"/>
    </location>
</feature>
<keyword evidence="4" id="KW-0808">Transferase</keyword>
<dbReference type="InterPro" id="IPR044851">
    <property type="entry name" value="Wax_synthase"/>
</dbReference>
<protein>
    <recommendedName>
        <fullName evidence="10">Wax synthase domain-containing protein</fullName>
    </recommendedName>
</protein>
<evidence type="ECO:0000259" key="10">
    <source>
        <dbReference type="Pfam" id="PF13813"/>
    </source>
</evidence>
<evidence type="ECO:0000256" key="4">
    <source>
        <dbReference type="ARBA" id="ARBA00022679"/>
    </source>
</evidence>
<comment type="pathway">
    <text evidence="2">Secondary metabolite biosynthesis.</text>
</comment>
<evidence type="ECO:0000256" key="7">
    <source>
        <dbReference type="ARBA" id="ARBA00023136"/>
    </source>
</evidence>
<accession>A0ABR0EE26</accession>
<feature type="transmembrane region" description="Helical" evidence="9">
    <location>
        <begin position="105"/>
        <end position="129"/>
    </location>
</feature>
<evidence type="ECO:0000256" key="2">
    <source>
        <dbReference type="ARBA" id="ARBA00005179"/>
    </source>
</evidence>
<evidence type="ECO:0000313" key="11">
    <source>
        <dbReference type="EMBL" id="KAK4499540.1"/>
    </source>
</evidence>
<dbReference type="EMBL" id="JAXOVC010000007">
    <property type="protein sequence ID" value="KAK4499540.1"/>
    <property type="molecule type" value="Genomic_DNA"/>
</dbReference>
<sequence>MPSTPKMWRPPLPDFLNHAFDSFLTAQPRPGLKPIPGTKPLTPEAILCPVLLYYIALLLLPPPPPSSIASPQVVLLRNILAASAAFLFLRLPVAYHVPQSIGLTYQLGLVGLYGGLRVLDAFFVSLYLWGHVPRRVRYQHRLRPETPSAGGDVDASLKPWSDGGDNGMLKKPNPPTPKDKNYGRRPSLARGISQSDLLDNMTSQSYTALLSADDSYTTMLSKLLDGPHPIPVTETAHTEDDYPHTFLDRMSWALELELSMRGVGFTWTTADVRHTKKTWLPSVRNRVHSILVHVGPVIVVAWAVIKAVYVNRLQGLEGKGVESPFDELGLGEQYALTAALGAFLMAAFSLGHSIFAIVCSPLAPSPLAFFPPLYTTRVWDITSARGFWSYGWHRLFARLFLVWGVWPGEWVERKLLGKTADQRADVGKVLGVFLSSALVHSFAVRGTLGGTWADAAGEAKFFAWNGFAVVLEEVVKRVVRRWRRQSGAKETMWYDAYIGRIWWIGLLLTTGRNFARGWTKAGLVREMALM</sequence>
<evidence type="ECO:0000256" key="1">
    <source>
        <dbReference type="ARBA" id="ARBA00004141"/>
    </source>
</evidence>
<dbReference type="Pfam" id="PF13813">
    <property type="entry name" value="MBOAT_2"/>
    <property type="match status" value="1"/>
</dbReference>
<dbReference type="InterPro" id="IPR032805">
    <property type="entry name" value="Wax_synthase_dom"/>
</dbReference>
<comment type="subcellular location">
    <subcellularLocation>
        <location evidence="1">Membrane</location>
        <topology evidence="1">Multi-pass membrane protein</topology>
    </subcellularLocation>
</comment>
<comment type="caution">
    <text evidence="11">The sequence shown here is derived from an EMBL/GenBank/DDBJ whole genome shotgun (WGS) entry which is preliminary data.</text>
</comment>
<feature type="region of interest" description="Disordered" evidence="8">
    <location>
        <begin position="143"/>
        <end position="186"/>
    </location>
</feature>
<keyword evidence="5 9" id="KW-0812">Transmembrane</keyword>
<keyword evidence="12" id="KW-1185">Reference proteome</keyword>
<proteinExistence type="inferred from homology"/>
<dbReference type="PANTHER" id="PTHR31595">
    <property type="entry name" value="LONG-CHAIN-ALCOHOL O-FATTY-ACYLTRANSFERASE 3-RELATED"/>
    <property type="match status" value="1"/>
</dbReference>
<evidence type="ECO:0000256" key="5">
    <source>
        <dbReference type="ARBA" id="ARBA00022692"/>
    </source>
</evidence>
<name>A0ABR0EE26_ZASCE</name>